<evidence type="ECO:0000313" key="3">
    <source>
        <dbReference type="EMBL" id="AFN83714.1"/>
    </source>
</evidence>
<protein>
    <recommendedName>
        <fullName evidence="2">Chromatin assembly factor 1 subunit A dimerization domain-containing protein</fullName>
    </recommendedName>
</protein>
<dbReference type="Proteomes" id="UP000010094">
    <property type="component" value="Chromosome IXb"/>
</dbReference>
<dbReference type="Pfam" id="PF12253">
    <property type="entry name" value="CAF1A_dimeriz"/>
    <property type="match status" value="1"/>
</dbReference>
<reference evidence="3" key="1">
    <citation type="journal article" date="2012" name="Proc. Natl. Acad. Sci. U.S.A.">
        <title>Gain and loss of multiple functionally related, horizontally transferred genes in the reduced genomes of two microsporidian parasites.</title>
        <authorList>
            <person name="Pombert J.-F."/>
            <person name="Selman M."/>
            <person name="Burki F."/>
            <person name="Bardell F.T."/>
            <person name="Farinelli L."/>
            <person name="Solter L.F."/>
            <person name="Whitman D.W."/>
            <person name="Weiss L.M."/>
            <person name="Corradi N."/>
            <person name="Keeling P.J."/>
        </authorList>
    </citation>
    <scope>NUCLEOTIDE SEQUENCE [LARGE SCALE GENOMIC DNA]</scope>
    <source>
        <strain evidence="3">SJ-2008</strain>
    </source>
</reference>
<dbReference type="GeneID" id="20564322"/>
<accession>I7APF6</accession>
<dbReference type="OrthoDB" id="2193302at2759"/>
<dbReference type="KEGG" id="ero:EROM_090980"/>
<dbReference type="EMBL" id="CP003527">
    <property type="protein sequence ID" value="AFN83714.1"/>
    <property type="molecule type" value="Genomic_DNA"/>
</dbReference>
<dbReference type="InterPro" id="IPR022043">
    <property type="entry name" value="CAF1A_DD"/>
</dbReference>
<feature type="region of interest" description="Disordered" evidence="1">
    <location>
        <begin position="234"/>
        <end position="254"/>
    </location>
</feature>
<gene>
    <name evidence="3" type="ordered locus">EROM_090980</name>
</gene>
<evidence type="ECO:0000313" key="4">
    <source>
        <dbReference type="Proteomes" id="UP000010094"/>
    </source>
</evidence>
<feature type="domain" description="Chromatin assembly factor 1 subunit A dimerization" evidence="2">
    <location>
        <begin position="193"/>
        <end position="254"/>
    </location>
</feature>
<dbReference type="VEuPathDB" id="MicrosporidiaDB:EROM_090980"/>
<keyword evidence="4" id="KW-1185">Reference proteome</keyword>
<evidence type="ECO:0000259" key="2">
    <source>
        <dbReference type="Pfam" id="PF12253"/>
    </source>
</evidence>
<dbReference type="HOGENOM" id="CLU_773936_0_0_1"/>
<evidence type="ECO:0000256" key="1">
    <source>
        <dbReference type="SAM" id="MobiDB-lite"/>
    </source>
</evidence>
<organism evidence="3 4">
    <name type="scientific">Encephalitozoon romaleae (strain SJ-2008)</name>
    <name type="common">Microsporidian parasite</name>
    <dbReference type="NCBI Taxonomy" id="1178016"/>
    <lineage>
        <taxon>Eukaryota</taxon>
        <taxon>Fungi</taxon>
        <taxon>Fungi incertae sedis</taxon>
        <taxon>Microsporidia</taxon>
        <taxon>Unikaryonidae</taxon>
        <taxon>Encephalitozoon</taxon>
    </lineage>
</organism>
<name>I7APF6_ENCRO</name>
<sequence>MEVLFHPTVLRILHEWKKSQEEEIPVDLLALMVDCKLDVDYDWMDRVLYSYKKTSKRRKDRIKTLKEFVESKFKIEMINEKDKATRGVYLLKDLALVSGCVRKLLKGIRKDFKRSRPDGALDSSTNIRKKEVTTPGILKFVQIEGKKKSSRNTLGQFSPISFGDEVIISTLASPINSTVRIRKDLQNPKRLSFIKFSDQLKPPFYGFREEKLHVRNSLLKLPQVLDYEHDSDWEDAEDAETIGTTEEESEEEEGSYEWIELDSERREMSRLTKKPSLSFPSFKLNISSLFSPSWASLPLVDREVFPEELSQELIKELPFQKDLEEFIRKFGNRYVIKQSAINDKVKTLELGDVIKKMV</sequence>
<proteinExistence type="predicted"/>
<dbReference type="AlphaFoldDB" id="I7APF6"/>
<dbReference type="RefSeq" id="XP_009265211.1">
    <property type="nucleotide sequence ID" value="XM_009266936.1"/>
</dbReference>